<accession>A0A674PDP7</accession>
<feature type="region of interest" description="Disordered" evidence="1">
    <location>
        <begin position="77"/>
        <end position="118"/>
    </location>
</feature>
<dbReference type="GeneTree" id="ENSGT00940000177141"/>
<dbReference type="Proteomes" id="UP000005226">
    <property type="component" value="Chromosome 15"/>
</dbReference>
<dbReference type="AlphaFoldDB" id="A0A674PDP7"/>
<keyword evidence="3" id="KW-1185">Reference proteome</keyword>
<organism evidence="2 3">
    <name type="scientific">Takifugu rubripes</name>
    <name type="common">Japanese pufferfish</name>
    <name type="synonym">Fugu rubripes</name>
    <dbReference type="NCBI Taxonomy" id="31033"/>
    <lineage>
        <taxon>Eukaryota</taxon>
        <taxon>Metazoa</taxon>
        <taxon>Chordata</taxon>
        <taxon>Craniata</taxon>
        <taxon>Vertebrata</taxon>
        <taxon>Euteleostomi</taxon>
        <taxon>Actinopterygii</taxon>
        <taxon>Neopterygii</taxon>
        <taxon>Teleostei</taxon>
        <taxon>Neoteleostei</taxon>
        <taxon>Acanthomorphata</taxon>
        <taxon>Eupercaria</taxon>
        <taxon>Tetraodontiformes</taxon>
        <taxon>Tetradontoidea</taxon>
        <taxon>Tetraodontidae</taxon>
        <taxon>Takifugu</taxon>
    </lineage>
</organism>
<name>A0A674PDP7_TAKRU</name>
<reference evidence="2" key="3">
    <citation type="submission" date="2025-09" db="UniProtKB">
        <authorList>
            <consortium name="Ensembl"/>
        </authorList>
    </citation>
    <scope>IDENTIFICATION</scope>
</reference>
<evidence type="ECO:0000256" key="1">
    <source>
        <dbReference type="SAM" id="MobiDB-lite"/>
    </source>
</evidence>
<dbReference type="Ensembl" id="ENSTRUT00000072033.1">
    <property type="protein sequence ID" value="ENSTRUP00000083832.1"/>
    <property type="gene ID" value="ENSTRUG00000029346.1"/>
</dbReference>
<evidence type="ECO:0000313" key="2">
    <source>
        <dbReference type="Ensembl" id="ENSTRUP00000083832.1"/>
    </source>
</evidence>
<reference evidence="2" key="2">
    <citation type="submission" date="2025-08" db="UniProtKB">
        <authorList>
            <consortium name="Ensembl"/>
        </authorList>
    </citation>
    <scope>IDENTIFICATION</scope>
</reference>
<dbReference type="InParanoid" id="A0A674PDP7"/>
<evidence type="ECO:0000313" key="3">
    <source>
        <dbReference type="Proteomes" id="UP000005226"/>
    </source>
</evidence>
<sequence length="118" mass="12517">VAPLAVVQPRVPGLHLDAPGAHVHDQIQEPVHQLHGEEVGPLLLVGRRPLLAAVAEQQQAAGLRGAEVKGDGARLLRVPPGQRQEGRRSRGVVSADGCSGASPLKSVIRRRTHKTKKP</sequence>
<feature type="compositionally biased region" description="Basic residues" evidence="1">
    <location>
        <begin position="107"/>
        <end position="118"/>
    </location>
</feature>
<dbReference type="OMA" id="QCQVGRR"/>
<protein>
    <submittedName>
        <fullName evidence="2">Uncharacterized protein</fullName>
    </submittedName>
</protein>
<reference evidence="2 3" key="1">
    <citation type="journal article" date="2011" name="Genome Biol. Evol.">
        <title>Integration of the genetic map and genome assembly of fugu facilitates insights into distinct features of genome evolution in teleosts and mammals.</title>
        <authorList>
            <person name="Kai W."/>
            <person name="Kikuchi K."/>
            <person name="Tohari S."/>
            <person name="Chew A.K."/>
            <person name="Tay A."/>
            <person name="Fujiwara A."/>
            <person name="Hosoya S."/>
            <person name="Suetake H."/>
            <person name="Naruse K."/>
            <person name="Brenner S."/>
            <person name="Suzuki Y."/>
            <person name="Venkatesh B."/>
        </authorList>
    </citation>
    <scope>NUCLEOTIDE SEQUENCE [LARGE SCALE GENOMIC DNA]</scope>
</reference>
<proteinExistence type="predicted"/>